<dbReference type="Proteomes" id="UP001314229">
    <property type="component" value="Unassembled WGS sequence"/>
</dbReference>
<dbReference type="GO" id="GO:0003727">
    <property type="term" value="F:single-stranded RNA binding"/>
    <property type="evidence" value="ECO:0007669"/>
    <property type="project" value="TreeGrafter"/>
</dbReference>
<feature type="non-terminal residue" evidence="2">
    <location>
        <position position="84"/>
    </location>
</feature>
<evidence type="ECO:0000313" key="2">
    <source>
        <dbReference type="EMBL" id="CAK6984644.1"/>
    </source>
</evidence>
<protein>
    <submittedName>
        <fullName evidence="2">PREDICTED: spermatid perinuclear RNA-binding protein-like</fullName>
    </submittedName>
</protein>
<evidence type="ECO:0000313" key="3">
    <source>
        <dbReference type="Proteomes" id="UP001314229"/>
    </source>
</evidence>
<dbReference type="InterPro" id="IPR049402">
    <property type="entry name" value="DZF_dom_C"/>
</dbReference>
<dbReference type="FunFam" id="1.10.1410.40:FF:000001">
    <property type="entry name" value="interleukin enhancer-binding factor 3 isoform X1"/>
    <property type="match status" value="1"/>
</dbReference>
<name>A0AAV1QME2_SCOSC</name>
<accession>A0AAV1QME2</accession>
<dbReference type="InterPro" id="IPR006561">
    <property type="entry name" value="DZF_dom"/>
</dbReference>
<dbReference type="Gene3D" id="1.10.1410.40">
    <property type="match status" value="1"/>
</dbReference>
<dbReference type="PANTHER" id="PTHR45762">
    <property type="entry name" value="ZINC FINGER RNA-BINDING PROTEIN"/>
    <property type="match status" value="1"/>
</dbReference>
<sequence>MCNRLPVWQPLKGWPLELLCEKAIATCNRPLGPGEALRRVMECVASGILLPGGPGVHDPCEREPTDCLSELNAKEADAVTHSAQ</sequence>
<dbReference type="EMBL" id="CAWUFR010002031">
    <property type="protein sequence ID" value="CAK6984644.1"/>
    <property type="molecule type" value="Genomic_DNA"/>
</dbReference>
<dbReference type="GO" id="GO:0071011">
    <property type="term" value="C:precatalytic spliceosome"/>
    <property type="evidence" value="ECO:0007669"/>
    <property type="project" value="TreeGrafter"/>
</dbReference>
<evidence type="ECO:0000259" key="1">
    <source>
        <dbReference type="PROSITE" id="PS51703"/>
    </source>
</evidence>
<feature type="domain" description="DZF" evidence="1">
    <location>
        <begin position="1"/>
        <end position="84"/>
    </location>
</feature>
<dbReference type="AlphaFoldDB" id="A0AAV1QME2"/>
<proteinExistence type="predicted"/>
<dbReference type="Pfam" id="PF20965">
    <property type="entry name" value="DZF_C"/>
    <property type="match status" value="1"/>
</dbReference>
<dbReference type="SMART" id="SM00572">
    <property type="entry name" value="DZF"/>
    <property type="match status" value="1"/>
</dbReference>
<keyword evidence="3" id="KW-1185">Reference proteome</keyword>
<comment type="caution">
    <text evidence="2">The sequence shown here is derived from an EMBL/GenBank/DDBJ whole genome shotgun (WGS) entry which is preliminary data.</text>
</comment>
<organism evidence="2 3">
    <name type="scientific">Scomber scombrus</name>
    <name type="common">Atlantic mackerel</name>
    <name type="synonym">Scomber vernalis</name>
    <dbReference type="NCBI Taxonomy" id="13677"/>
    <lineage>
        <taxon>Eukaryota</taxon>
        <taxon>Metazoa</taxon>
        <taxon>Chordata</taxon>
        <taxon>Craniata</taxon>
        <taxon>Vertebrata</taxon>
        <taxon>Euteleostomi</taxon>
        <taxon>Actinopterygii</taxon>
        <taxon>Neopterygii</taxon>
        <taxon>Teleostei</taxon>
        <taxon>Neoteleostei</taxon>
        <taxon>Acanthomorphata</taxon>
        <taxon>Pelagiaria</taxon>
        <taxon>Scombriformes</taxon>
        <taxon>Scombridae</taxon>
        <taxon>Scomber</taxon>
    </lineage>
</organism>
<gene>
    <name evidence="2" type="ORF">FSCOSCO3_A033667</name>
</gene>
<dbReference type="PANTHER" id="PTHR45762:SF1">
    <property type="entry name" value="SPERMATID PERINUCLEAR RNA-BINDING PROTEIN"/>
    <property type="match status" value="1"/>
</dbReference>
<dbReference type="PROSITE" id="PS51703">
    <property type="entry name" value="DZF"/>
    <property type="match status" value="1"/>
</dbReference>
<dbReference type="GO" id="GO:0003725">
    <property type="term" value="F:double-stranded RNA binding"/>
    <property type="evidence" value="ECO:0007669"/>
    <property type="project" value="TreeGrafter"/>
</dbReference>
<reference evidence="2 3" key="1">
    <citation type="submission" date="2024-01" db="EMBL/GenBank/DDBJ databases">
        <authorList>
            <person name="Alioto T."/>
            <person name="Alioto T."/>
            <person name="Gomez Garrido J."/>
        </authorList>
    </citation>
    <scope>NUCLEOTIDE SEQUENCE [LARGE SCALE GENOMIC DNA]</scope>
</reference>